<feature type="domain" description="Methyltransferase FkbM" evidence="1">
    <location>
        <begin position="91"/>
        <end position="231"/>
    </location>
</feature>
<dbReference type="Gene3D" id="3.40.50.150">
    <property type="entry name" value="Vaccinia Virus protein VP39"/>
    <property type="match status" value="1"/>
</dbReference>
<feature type="domain" description="DUF4214" evidence="2">
    <location>
        <begin position="10"/>
        <end position="57"/>
    </location>
</feature>
<name>A0ABY4SN64_9CAUL</name>
<evidence type="ECO:0000313" key="4">
    <source>
        <dbReference type="Proteomes" id="UP001055429"/>
    </source>
</evidence>
<protein>
    <submittedName>
        <fullName evidence="3">FkbM family methyltransferase</fullName>
    </submittedName>
</protein>
<evidence type="ECO:0000259" key="1">
    <source>
        <dbReference type="Pfam" id="PF05050"/>
    </source>
</evidence>
<dbReference type="SUPFAM" id="SSF53335">
    <property type="entry name" value="S-adenosyl-L-methionine-dependent methyltransferases"/>
    <property type="match status" value="1"/>
</dbReference>
<dbReference type="InterPro" id="IPR025282">
    <property type="entry name" value="DUF4214"/>
</dbReference>
<gene>
    <name evidence="3" type="ORF">M8231_10580</name>
</gene>
<sequence length="268" mass="29356">MKSLEPGALVDALYVALLRRPADEVGRRQWLEALTSGSATVEDVVRGFTDSDEFAAKGGRFTNDVSQYGETFDLLRLWVAEHQGAGWVVDVGARGVERSNSYDLLKHFGWRGLLIEANPALVPDIRRGFAGLDFELLNCAVSDFEGRATLSLGVNDDISSLNPTATEAWGALRGGVEVEVRKLDAILAERQVPQDFDLLSLDIEGEDIKVLNALLADSPYRPRWIIIEASYDYSVGSLDDLPFSDAVKATYAIRAQTPANLILGRRTA</sequence>
<dbReference type="GO" id="GO:0032259">
    <property type="term" value="P:methylation"/>
    <property type="evidence" value="ECO:0007669"/>
    <property type="project" value="UniProtKB-KW"/>
</dbReference>
<keyword evidence="4" id="KW-1185">Reference proteome</keyword>
<organism evidence="3 4">
    <name type="scientific">Brevundimonas albigilva</name>
    <dbReference type="NCBI Taxonomy" id="1312364"/>
    <lineage>
        <taxon>Bacteria</taxon>
        <taxon>Pseudomonadati</taxon>
        <taxon>Pseudomonadota</taxon>
        <taxon>Alphaproteobacteria</taxon>
        <taxon>Caulobacterales</taxon>
        <taxon>Caulobacteraceae</taxon>
        <taxon>Brevundimonas</taxon>
    </lineage>
</organism>
<dbReference type="InterPro" id="IPR029063">
    <property type="entry name" value="SAM-dependent_MTases_sf"/>
</dbReference>
<dbReference type="RefSeq" id="WP_249750000.1">
    <property type="nucleotide sequence ID" value="NZ_CP097298.1"/>
</dbReference>
<accession>A0ABY4SN64</accession>
<keyword evidence="3" id="KW-0808">Transferase</keyword>
<keyword evidence="3" id="KW-0489">Methyltransferase</keyword>
<dbReference type="InterPro" id="IPR006342">
    <property type="entry name" value="FkbM_mtfrase"/>
</dbReference>
<reference evidence="3" key="1">
    <citation type="submission" date="2022-05" db="EMBL/GenBank/DDBJ databases">
        <title>Brevundimonas albigilva TT17 genome sequence.</title>
        <authorList>
            <person name="Lee K."/>
            <person name="Son H."/>
        </authorList>
    </citation>
    <scope>NUCLEOTIDE SEQUENCE</scope>
    <source>
        <strain evidence="3">TT17</strain>
    </source>
</reference>
<dbReference type="GO" id="GO:0008168">
    <property type="term" value="F:methyltransferase activity"/>
    <property type="evidence" value="ECO:0007669"/>
    <property type="project" value="UniProtKB-KW"/>
</dbReference>
<dbReference type="Pfam" id="PF13946">
    <property type="entry name" value="DUF4214"/>
    <property type="match status" value="1"/>
</dbReference>
<dbReference type="NCBIfam" id="TIGR01444">
    <property type="entry name" value="fkbM_fam"/>
    <property type="match status" value="1"/>
</dbReference>
<proteinExistence type="predicted"/>
<evidence type="ECO:0000259" key="2">
    <source>
        <dbReference type="Pfam" id="PF13946"/>
    </source>
</evidence>
<dbReference type="Proteomes" id="UP001055429">
    <property type="component" value="Chromosome"/>
</dbReference>
<dbReference type="EMBL" id="CP097649">
    <property type="protein sequence ID" value="URI14268.1"/>
    <property type="molecule type" value="Genomic_DNA"/>
</dbReference>
<dbReference type="Pfam" id="PF05050">
    <property type="entry name" value="Methyltransf_21"/>
    <property type="match status" value="1"/>
</dbReference>
<evidence type="ECO:0000313" key="3">
    <source>
        <dbReference type="EMBL" id="URI14268.1"/>
    </source>
</evidence>